<proteinExistence type="predicted"/>
<protein>
    <submittedName>
        <fullName evidence="2">Uncharacterized protein</fullName>
    </submittedName>
</protein>
<dbReference type="Proteomes" id="UP001321498">
    <property type="component" value="Chromosome"/>
</dbReference>
<evidence type="ECO:0000313" key="3">
    <source>
        <dbReference type="Proteomes" id="UP001321498"/>
    </source>
</evidence>
<name>A0ABN6XQV3_9MICO</name>
<keyword evidence="3" id="KW-1185">Reference proteome</keyword>
<evidence type="ECO:0000256" key="1">
    <source>
        <dbReference type="SAM" id="MobiDB-lite"/>
    </source>
</evidence>
<organism evidence="2 3">
    <name type="scientific">Naasia aerilata</name>
    <dbReference type="NCBI Taxonomy" id="1162966"/>
    <lineage>
        <taxon>Bacteria</taxon>
        <taxon>Bacillati</taxon>
        <taxon>Actinomycetota</taxon>
        <taxon>Actinomycetes</taxon>
        <taxon>Micrococcales</taxon>
        <taxon>Microbacteriaceae</taxon>
        <taxon>Naasia</taxon>
    </lineage>
</organism>
<dbReference type="EMBL" id="AP027731">
    <property type="protein sequence ID" value="BDZ47397.1"/>
    <property type="molecule type" value="Genomic_DNA"/>
</dbReference>
<feature type="region of interest" description="Disordered" evidence="1">
    <location>
        <begin position="139"/>
        <end position="158"/>
    </location>
</feature>
<accession>A0ABN6XQV3</accession>
<gene>
    <name evidence="2" type="ORF">GCM10025866_33060</name>
</gene>
<sequence length="158" mass="16688">MHSDCTVGSRACRGGAVPTVATMTTTSAPGVLFDEATALLTRLGLPMLFVDAGSVSLGGSYGQGWLRTRLLSADLRLSAETEEQDLLRLAGRLLALPLVTSLTFSRTASTHPWAEDDPRALACARIISGGETWTLELSIWPPPPGEPVRDGQSALQKG</sequence>
<evidence type="ECO:0000313" key="2">
    <source>
        <dbReference type="EMBL" id="BDZ47397.1"/>
    </source>
</evidence>
<reference evidence="3" key="1">
    <citation type="journal article" date="2019" name="Int. J. Syst. Evol. Microbiol.">
        <title>The Global Catalogue of Microorganisms (GCM) 10K type strain sequencing project: providing services to taxonomists for standard genome sequencing and annotation.</title>
        <authorList>
            <consortium name="The Broad Institute Genomics Platform"/>
            <consortium name="The Broad Institute Genome Sequencing Center for Infectious Disease"/>
            <person name="Wu L."/>
            <person name="Ma J."/>
        </authorList>
    </citation>
    <scope>NUCLEOTIDE SEQUENCE [LARGE SCALE GENOMIC DNA]</scope>
    <source>
        <strain evidence="3">NBRC 108725</strain>
    </source>
</reference>